<comment type="caution">
    <text evidence="1">The sequence shown here is derived from an EMBL/GenBank/DDBJ whole genome shotgun (WGS) entry which is preliminary data.</text>
</comment>
<reference evidence="1" key="1">
    <citation type="submission" date="2022-10" db="EMBL/GenBank/DDBJ databases">
        <title>Complete Genome of Trichothecium roseum strain YXFP-22015, a Plant Pathogen Isolated from Citrus.</title>
        <authorList>
            <person name="Wang Y."/>
            <person name="Zhu L."/>
        </authorList>
    </citation>
    <scope>NUCLEOTIDE SEQUENCE</scope>
    <source>
        <strain evidence="1">YXFP-22015</strain>
    </source>
</reference>
<protein>
    <submittedName>
        <fullName evidence="1">Uncharacterized protein</fullName>
    </submittedName>
</protein>
<gene>
    <name evidence="1" type="ORF">N3K66_001640</name>
</gene>
<keyword evidence="2" id="KW-1185">Reference proteome</keyword>
<proteinExistence type="predicted"/>
<accession>A0ACC0VA02</accession>
<dbReference type="Proteomes" id="UP001163324">
    <property type="component" value="Chromosome 2"/>
</dbReference>
<evidence type="ECO:0000313" key="1">
    <source>
        <dbReference type="EMBL" id="KAI9902288.1"/>
    </source>
</evidence>
<dbReference type="EMBL" id="CM047941">
    <property type="protein sequence ID" value="KAI9902288.1"/>
    <property type="molecule type" value="Genomic_DNA"/>
</dbReference>
<sequence length="1224" mass="134153">MITPGGERDNSTLAVFLAVGDDDSALETVAKSAELFDNGWGMKVVANPAQINSLLERRVPRYMVPAIYFILDKIPRTPNGKLNRRGLRELASSLSPEQVAEMQTADRGEKRMPQTMVEKQLRDVWARVLSLDASLIGLDDSFFQLGGDSISAMRLVSQAREAGLELSIANIFGLPQLQLMAEATMVSVANKVVEVIPAFSLLDKNASELEVLRNDLHTRADDLDTYLKQDKMAPMGLGQPLMRLAIITSPMDRSRNLVWTLHHALYDGISFPMIEDSVKRAYQGNSLPNRPEFKTFIAYLQAAGSRTEEFWRSYLDGGRFHPFPEPPSDNQEPGTTITVEQTYKAPDKKGKSDVGINNITDATIIRSALGVVLGRYQSSADVAFGMTVWGRSVPVVGVEDINGPTFATVPFRINTTADMKVLSLLKSIQSQSISMIDHEHYGLNNIAKISESGRDACNFQTLLVIQTAGEEMQSDSLFGTWRMENGEEAFSTYGLTLNCFDLGAGNYSFKATFDSAVVEAWKVKGLLDQMAHVMSQLSSATRATTLQDIQDLTTHERAQLTEWHAAMPRDGNLHWIVDKDDENQLKPIGASGVLLIEGTRPGSGYLGDLKIDDASITNAPIWRASFDTPVSTFFRTGRLAAHNPDGSICLLEDSTTNIHESQSSAAVSREVEADGSQRPKTEKEAELSMLWAETLGTDPDTIGLDDSFFQVGGDSISAMKLSAIARERGWVLPTREIMLKKTIALLAPCFTPINSSEGADAQNKSSARSGAVYAEMGRADAVTLINSTVNSLDISRPEDVLEVFPCSPTQEHMLSHQSNNPLCYWTAILFNVTPDGGDAQIDGQKLRHSWRKVVRRHATLRSTLVAKPDGSHFHAVLESPVISTSLFSRTRENQGPTSIQEFRQGYDLSALQSMGLQHHLSITELGDGSVIGCLEMSHALYDGFSRHFLWDDLVSIYNGQSRISNAPSFKDYVSYVLEQPQAPARSFWGHHLANVQPCLIPREHNAAERGAPMKPVQVPTIPLSPLKEFSTKHGLTVATVVRAAWALVLRASVGTATPCFGNLTAGRDVPVNGIAQMVGPTINIVPALVAVNGDESVVSMLTRLQESFVGCLDHQNLSLTQLYELCEVDHESGLFNSTLSYQRGQLNVPQKKNGLYIQESDAIDLTEFDVGIGALEGDDSLDVKLWYLPQSVAPQRAAQMAELLGKAIAELAIDGERKVDEIEL</sequence>
<evidence type="ECO:0000313" key="2">
    <source>
        <dbReference type="Proteomes" id="UP001163324"/>
    </source>
</evidence>
<name>A0ACC0VA02_9HYPO</name>
<organism evidence="1 2">
    <name type="scientific">Trichothecium roseum</name>
    <dbReference type="NCBI Taxonomy" id="47278"/>
    <lineage>
        <taxon>Eukaryota</taxon>
        <taxon>Fungi</taxon>
        <taxon>Dikarya</taxon>
        <taxon>Ascomycota</taxon>
        <taxon>Pezizomycotina</taxon>
        <taxon>Sordariomycetes</taxon>
        <taxon>Hypocreomycetidae</taxon>
        <taxon>Hypocreales</taxon>
        <taxon>Hypocreales incertae sedis</taxon>
        <taxon>Trichothecium</taxon>
    </lineage>
</organism>